<dbReference type="PANTHER" id="PTHR23021:SF11">
    <property type="entry name" value="SERPENTINE RECEPTOR, CLASS T"/>
    <property type="match status" value="1"/>
</dbReference>
<dbReference type="EMBL" id="JABEBT010000040">
    <property type="protein sequence ID" value="KAF7635595.1"/>
    <property type="molecule type" value="Genomic_DNA"/>
</dbReference>
<organism evidence="2 3">
    <name type="scientific">Meloidogyne graminicola</name>
    <dbReference type="NCBI Taxonomy" id="189291"/>
    <lineage>
        <taxon>Eukaryota</taxon>
        <taxon>Metazoa</taxon>
        <taxon>Ecdysozoa</taxon>
        <taxon>Nematoda</taxon>
        <taxon>Chromadorea</taxon>
        <taxon>Rhabditida</taxon>
        <taxon>Tylenchina</taxon>
        <taxon>Tylenchomorpha</taxon>
        <taxon>Tylenchoidea</taxon>
        <taxon>Meloidogynidae</taxon>
        <taxon>Meloidogyninae</taxon>
        <taxon>Meloidogyne</taxon>
    </lineage>
</organism>
<keyword evidence="1" id="KW-1133">Transmembrane helix</keyword>
<feature type="transmembrane region" description="Helical" evidence="1">
    <location>
        <begin position="59"/>
        <end position="84"/>
    </location>
</feature>
<dbReference type="PANTHER" id="PTHR23021">
    <property type="entry name" value="SERPENTINE RECEPTOR, CLASS T"/>
    <property type="match status" value="1"/>
</dbReference>
<evidence type="ECO:0000313" key="2">
    <source>
        <dbReference type="EMBL" id="KAF7635595.1"/>
    </source>
</evidence>
<keyword evidence="1" id="KW-0472">Membrane</keyword>
<keyword evidence="1" id="KW-0812">Transmembrane</keyword>
<protein>
    <submittedName>
        <fullName evidence="2">Uncharacterized protein</fullName>
    </submittedName>
</protein>
<accession>A0A8S9ZQ61</accession>
<proteinExistence type="predicted"/>
<dbReference type="Proteomes" id="UP000605970">
    <property type="component" value="Unassembled WGS sequence"/>
</dbReference>
<dbReference type="AlphaFoldDB" id="A0A8S9ZQ61"/>
<sequence length="118" mass="13880">MEYILWNHKEFDKIYNCTGINVNDIPIEQRQYTKTNCLYNPLYFPCIYSFWKNTKTSSCYVLLFYLSLLDISLLWVPTFAFGIMSLNGVVYCSSPIFTYFVGCIILFFWAAEPIADLE</sequence>
<reference evidence="2" key="1">
    <citation type="journal article" date="2020" name="Ecol. Evol.">
        <title>Genome structure and content of the rice root-knot nematode (Meloidogyne graminicola).</title>
        <authorList>
            <person name="Phan N.T."/>
            <person name="Danchin E.G.J."/>
            <person name="Klopp C."/>
            <person name="Perfus-Barbeoch L."/>
            <person name="Kozlowski D.K."/>
            <person name="Koutsovoulos G.D."/>
            <person name="Lopez-Roques C."/>
            <person name="Bouchez O."/>
            <person name="Zahm M."/>
            <person name="Besnard G."/>
            <person name="Bellafiore S."/>
        </authorList>
    </citation>
    <scope>NUCLEOTIDE SEQUENCE</scope>
    <source>
        <strain evidence="2">VN-18</strain>
    </source>
</reference>
<comment type="caution">
    <text evidence="2">The sequence shown here is derived from an EMBL/GenBank/DDBJ whole genome shotgun (WGS) entry which is preliminary data.</text>
</comment>
<feature type="transmembrane region" description="Helical" evidence="1">
    <location>
        <begin position="96"/>
        <end position="115"/>
    </location>
</feature>
<evidence type="ECO:0000256" key="1">
    <source>
        <dbReference type="SAM" id="Phobius"/>
    </source>
</evidence>
<name>A0A8S9ZQ61_9BILA</name>
<gene>
    <name evidence="2" type="ORF">Mgra_00004984</name>
</gene>
<evidence type="ECO:0000313" key="3">
    <source>
        <dbReference type="Proteomes" id="UP000605970"/>
    </source>
</evidence>
<dbReference type="Pfam" id="PF10321">
    <property type="entry name" value="7TM_GPCR_Srt"/>
    <property type="match status" value="1"/>
</dbReference>
<keyword evidence="3" id="KW-1185">Reference proteome</keyword>
<dbReference type="InterPro" id="IPR019425">
    <property type="entry name" value="7TM_GPCR_serpentine_rcpt_Srt"/>
</dbReference>